<keyword evidence="2" id="KW-1185">Reference proteome</keyword>
<reference evidence="1 2" key="1">
    <citation type="submission" date="2015-08" db="EMBL/GenBank/DDBJ databases">
        <authorList>
            <person name="Babu N.S."/>
            <person name="Beckwith C.J."/>
            <person name="Beseler K.G."/>
            <person name="Brison A."/>
            <person name="Carone J.V."/>
            <person name="Caskin T.P."/>
            <person name="Diamond M."/>
            <person name="Durham M.E."/>
            <person name="Foxe J.M."/>
            <person name="Go M."/>
            <person name="Henderson B.A."/>
            <person name="Jones I.B."/>
            <person name="McGettigan J.A."/>
            <person name="Micheletti S.J."/>
            <person name="Nasrallah M.E."/>
            <person name="Ortiz D."/>
            <person name="Piller C.R."/>
            <person name="Privatt S.R."/>
            <person name="Schneider S.L."/>
            <person name="Sharp S."/>
            <person name="Smith T.C."/>
            <person name="Stanton J.D."/>
            <person name="Ullery H.E."/>
            <person name="Wilson R.J."/>
            <person name="Serrano M.G."/>
            <person name="Buck G."/>
            <person name="Lee V."/>
            <person name="Wang Y."/>
            <person name="Carvalho R."/>
            <person name="Voegtly L."/>
            <person name="Shi R."/>
            <person name="Duckworth R."/>
            <person name="Johnson A."/>
            <person name="Loviza R."/>
            <person name="Walstead R."/>
            <person name="Shah Z."/>
            <person name="Kiflezghi M."/>
            <person name="Wade K."/>
            <person name="Ball S.L."/>
            <person name="Bradley K.W."/>
            <person name="Asai D.J."/>
            <person name="Bowman C.A."/>
            <person name="Russell D.A."/>
            <person name="Pope W.H."/>
            <person name="Jacobs-Sera D."/>
            <person name="Hendrix R.W."/>
            <person name="Hatfull G.F."/>
        </authorList>
    </citation>
    <scope>NUCLEOTIDE SEQUENCE [LARGE SCALE GENOMIC DNA]</scope>
    <source>
        <strain evidence="1 2">DSM 27648</strain>
    </source>
</reference>
<dbReference type="EMBL" id="CP012333">
    <property type="protein sequence ID" value="AKU96403.1"/>
    <property type="molecule type" value="Genomic_DNA"/>
</dbReference>
<accession>A0A0K1PS91</accession>
<gene>
    <name evidence="1" type="ORF">AKJ09_03067</name>
</gene>
<organism evidence="1 2">
    <name type="scientific">Labilithrix luteola</name>
    <dbReference type="NCBI Taxonomy" id="1391654"/>
    <lineage>
        <taxon>Bacteria</taxon>
        <taxon>Pseudomonadati</taxon>
        <taxon>Myxococcota</taxon>
        <taxon>Polyangia</taxon>
        <taxon>Polyangiales</taxon>
        <taxon>Labilitrichaceae</taxon>
        <taxon>Labilithrix</taxon>
    </lineage>
</organism>
<proteinExistence type="predicted"/>
<dbReference type="Proteomes" id="UP000064967">
    <property type="component" value="Chromosome"/>
</dbReference>
<sequence>MAGDIDVSAARCVAVQVRAHVRASGGQFDDERRAFAGRALDTDRASPR</sequence>
<protein>
    <submittedName>
        <fullName evidence="1">Uncharacterized protein</fullName>
    </submittedName>
</protein>
<evidence type="ECO:0000313" key="2">
    <source>
        <dbReference type="Proteomes" id="UP000064967"/>
    </source>
</evidence>
<dbReference type="STRING" id="1391654.AKJ09_03067"/>
<dbReference type="KEGG" id="llu:AKJ09_03067"/>
<dbReference type="AlphaFoldDB" id="A0A0K1PS91"/>
<evidence type="ECO:0000313" key="1">
    <source>
        <dbReference type="EMBL" id="AKU96403.1"/>
    </source>
</evidence>
<name>A0A0K1PS91_9BACT</name>